<feature type="domain" description="Pycsar effector protein" evidence="9">
    <location>
        <begin position="21"/>
        <end position="165"/>
    </location>
</feature>
<comment type="subcellular location">
    <subcellularLocation>
        <location evidence="1">Cell membrane</location>
    </subcellularLocation>
</comment>
<organism evidence="10 11">
    <name type="scientific">Streptomyces marianii</name>
    <dbReference type="NCBI Taxonomy" id="1817406"/>
    <lineage>
        <taxon>Bacteria</taxon>
        <taxon>Bacillati</taxon>
        <taxon>Actinomycetota</taxon>
        <taxon>Actinomycetes</taxon>
        <taxon>Kitasatosporales</taxon>
        <taxon>Streptomycetaceae</taxon>
        <taxon>Streptomyces</taxon>
    </lineage>
</organism>
<protein>
    <recommendedName>
        <fullName evidence="9">Pycsar effector protein domain-containing protein</fullName>
    </recommendedName>
</protein>
<dbReference type="GO" id="GO:0000166">
    <property type="term" value="F:nucleotide binding"/>
    <property type="evidence" value="ECO:0007669"/>
    <property type="project" value="UniProtKB-KW"/>
</dbReference>
<keyword evidence="6" id="KW-0051">Antiviral defense</keyword>
<evidence type="ECO:0000256" key="3">
    <source>
        <dbReference type="ARBA" id="ARBA00022692"/>
    </source>
</evidence>
<accession>A0A5R9DY29</accession>
<keyword evidence="2" id="KW-1003">Cell membrane</keyword>
<dbReference type="GO" id="GO:0051607">
    <property type="term" value="P:defense response to virus"/>
    <property type="evidence" value="ECO:0007669"/>
    <property type="project" value="UniProtKB-KW"/>
</dbReference>
<feature type="transmembrane region" description="Helical" evidence="8">
    <location>
        <begin position="38"/>
        <end position="61"/>
    </location>
</feature>
<dbReference type="GO" id="GO:0005886">
    <property type="term" value="C:plasma membrane"/>
    <property type="evidence" value="ECO:0007669"/>
    <property type="project" value="UniProtKB-SubCell"/>
</dbReference>
<evidence type="ECO:0000256" key="6">
    <source>
        <dbReference type="ARBA" id="ARBA00023118"/>
    </source>
</evidence>
<keyword evidence="11" id="KW-1185">Reference proteome</keyword>
<dbReference type="OrthoDB" id="4213881at2"/>
<keyword evidence="7 8" id="KW-0472">Membrane</keyword>
<feature type="transmembrane region" description="Helical" evidence="8">
    <location>
        <begin position="146"/>
        <end position="167"/>
    </location>
</feature>
<comment type="caution">
    <text evidence="10">The sequence shown here is derived from an EMBL/GenBank/DDBJ whole genome shotgun (WGS) entry which is preliminary data.</text>
</comment>
<evidence type="ECO:0000256" key="4">
    <source>
        <dbReference type="ARBA" id="ARBA00022741"/>
    </source>
</evidence>
<dbReference type="Pfam" id="PF18967">
    <property type="entry name" value="PycTM"/>
    <property type="match status" value="1"/>
</dbReference>
<evidence type="ECO:0000256" key="7">
    <source>
        <dbReference type="ARBA" id="ARBA00023136"/>
    </source>
</evidence>
<feature type="transmembrane region" description="Helical" evidence="8">
    <location>
        <begin position="67"/>
        <end position="89"/>
    </location>
</feature>
<dbReference type="InterPro" id="IPR043760">
    <property type="entry name" value="PycTM_dom"/>
</dbReference>
<dbReference type="AlphaFoldDB" id="A0A5R9DY29"/>
<keyword evidence="3 8" id="KW-0812">Transmembrane</keyword>
<evidence type="ECO:0000259" key="9">
    <source>
        <dbReference type="Pfam" id="PF18967"/>
    </source>
</evidence>
<sequence length="170" mass="18425">MNTTTRRHVRTATVTPAEINALIDTTRQENARADTKSAALLTVVGIGFTAFSVAGASAVTVPLHGGARWLCVSALAGVCVVAELLLLVLRPVLGKGDVGQRYFATWRHYASAPERLARELSVDEEACRTLIQLSSIVWRKYRLIRCAVDLMIVVLPLMAAALSVALLTRR</sequence>
<dbReference type="RefSeq" id="WP_138051918.1">
    <property type="nucleotide sequence ID" value="NZ_VAWE01000001.1"/>
</dbReference>
<evidence type="ECO:0000256" key="2">
    <source>
        <dbReference type="ARBA" id="ARBA00022475"/>
    </source>
</evidence>
<evidence type="ECO:0000256" key="5">
    <source>
        <dbReference type="ARBA" id="ARBA00022989"/>
    </source>
</evidence>
<keyword evidence="4" id="KW-0547">Nucleotide-binding</keyword>
<evidence type="ECO:0000256" key="1">
    <source>
        <dbReference type="ARBA" id="ARBA00004236"/>
    </source>
</evidence>
<gene>
    <name evidence="10" type="ORF">FEF34_04195</name>
</gene>
<evidence type="ECO:0000313" key="11">
    <source>
        <dbReference type="Proteomes" id="UP000305921"/>
    </source>
</evidence>
<evidence type="ECO:0000313" key="10">
    <source>
        <dbReference type="EMBL" id="TLQ42510.1"/>
    </source>
</evidence>
<dbReference type="Proteomes" id="UP000305921">
    <property type="component" value="Unassembled WGS sequence"/>
</dbReference>
<reference evidence="10 11" key="1">
    <citation type="submission" date="2019-05" db="EMBL/GenBank/DDBJ databases">
        <title>Streptomyces marianii sp. nov., a novel marine actinomycete from southern coast of India.</title>
        <authorList>
            <person name="Iniyan A.M."/>
            <person name="Wink J."/>
            <person name="Ramprasad E."/>
            <person name="Ramana C.V."/>
            <person name="Bunk B."/>
            <person name="Sproer C."/>
            <person name="Joseph F.-J.R.S."/>
            <person name="Vincent S.G.P."/>
        </authorList>
    </citation>
    <scope>NUCLEOTIDE SEQUENCE [LARGE SCALE GENOMIC DNA]</scope>
    <source>
        <strain evidence="10 11">ICN19</strain>
    </source>
</reference>
<proteinExistence type="predicted"/>
<name>A0A5R9DY29_9ACTN</name>
<dbReference type="EMBL" id="VAWE01000001">
    <property type="protein sequence ID" value="TLQ42510.1"/>
    <property type="molecule type" value="Genomic_DNA"/>
</dbReference>
<evidence type="ECO:0000256" key="8">
    <source>
        <dbReference type="SAM" id="Phobius"/>
    </source>
</evidence>
<keyword evidence="5 8" id="KW-1133">Transmembrane helix</keyword>